<accession>A0A8J5VCD2</accession>
<evidence type="ECO:0000313" key="3">
    <source>
        <dbReference type="Proteomes" id="UP000729402"/>
    </source>
</evidence>
<sequence>MESSKMRRVAAAVAVVCLLLALQPATVAAHFNLGISDEYYSDRGVKPPQHERGEHLKEIMDRFHQHVIDRANSRRSLRVTDEEERT</sequence>
<feature type="chain" id="PRO_5035165713" evidence="1">
    <location>
        <begin position="30"/>
        <end position="86"/>
    </location>
</feature>
<protein>
    <submittedName>
        <fullName evidence="2">Uncharacterized protein</fullName>
    </submittedName>
</protein>
<keyword evidence="3" id="KW-1185">Reference proteome</keyword>
<evidence type="ECO:0000256" key="1">
    <source>
        <dbReference type="SAM" id="SignalP"/>
    </source>
</evidence>
<comment type="caution">
    <text evidence="2">The sequence shown here is derived from an EMBL/GenBank/DDBJ whole genome shotgun (WGS) entry which is preliminary data.</text>
</comment>
<reference evidence="2" key="1">
    <citation type="journal article" date="2021" name="bioRxiv">
        <title>Whole Genome Assembly and Annotation of Northern Wild Rice, Zizania palustris L., Supports a Whole Genome Duplication in the Zizania Genus.</title>
        <authorList>
            <person name="Haas M."/>
            <person name="Kono T."/>
            <person name="Macchietto M."/>
            <person name="Millas R."/>
            <person name="McGilp L."/>
            <person name="Shao M."/>
            <person name="Duquette J."/>
            <person name="Hirsch C.N."/>
            <person name="Kimball J."/>
        </authorList>
    </citation>
    <scope>NUCLEOTIDE SEQUENCE</scope>
    <source>
        <tissue evidence="2">Fresh leaf tissue</tissue>
    </source>
</reference>
<dbReference type="Proteomes" id="UP000729402">
    <property type="component" value="Unassembled WGS sequence"/>
</dbReference>
<gene>
    <name evidence="2" type="ORF">GUJ93_ZPchr0002g24283</name>
</gene>
<dbReference type="AlphaFoldDB" id="A0A8J5VCD2"/>
<dbReference type="EMBL" id="JAAALK010000287">
    <property type="protein sequence ID" value="KAG8060480.1"/>
    <property type="molecule type" value="Genomic_DNA"/>
</dbReference>
<feature type="signal peptide" evidence="1">
    <location>
        <begin position="1"/>
        <end position="29"/>
    </location>
</feature>
<keyword evidence="1" id="KW-0732">Signal</keyword>
<proteinExistence type="predicted"/>
<evidence type="ECO:0000313" key="2">
    <source>
        <dbReference type="EMBL" id="KAG8060480.1"/>
    </source>
</evidence>
<organism evidence="2 3">
    <name type="scientific">Zizania palustris</name>
    <name type="common">Northern wild rice</name>
    <dbReference type="NCBI Taxonomy" id="103762"/>
    <lineage>
        <taxon>Eukaryota</taxon>
        <taxon>Viridiplantae</taxon>
        <taxon>Streptophyta</taxon>
        <taxon>Embryophyta</taxon>
        <taxon>Tracheophyta</taxon>
        <taxon>Spermatophyta</taxon>
        <taxon>Magnoliopsida</taxon>
        <taxon>Liliopsida</taxon>
        <taxon>Poales</taxon>
        <taxon>Poaceae</taxon>
        <taxon>BOP clade</taxon>
        <taxon>Oryzoideae</taxon>
        <taxon>Oryzeae</taxon>
        <taxon>Zizaniinae</taxon>
        <taxon>Zizania</taxon>
    </lineage>
</organism>
<reference evidence="2" key="2">
    <citation type="submission" date="2021-02" db="EMBL/GenBank/DDBJ databases">
        <authorList>
            <person name="Kimball J.A."/>
            <person name="Haas M.W."/>
            <person name="Macchietto M."/>
            <person name="Kono T."/>
            <person name="Duquette J."/>
            <person name="Shao M."/>
        </authorList>
    </citation>
    <scope>NUCLEOTIDE SEQUENCE</scope>
    <source>
        <tissue evidence="2">Fresh leaf tissue</tissue>
    </source>
</reference>
<name>A0A8J5VCD2_ZIZPA</name>